<dbReference type="InterPro" id="IPR004827">
    <property type="entry name" value="bZIP"/>
</dbReference>
<evidence type="ECO:0000313" key="6">
    <source>
        <dbReference type="EnsemblFungi" id="CEF77112"/>
    </source>
</evidence>
<dbReference type="SMART" id="SM00338">
    <property type="entry name" value="BRLZ"/>
    <property type="match status" value="1"/>
</dbReference>
<evidence type="ECO:0000256" key="4">
    <source>
        <dbReference type="SAM" id="Phobius"/>
    </source>
</evidence>
<feature type="transmembrane region" description="Helical" evidence="4">
    <location>
        <begin position="87"/>
        <end position="110"/>
    </location>
</feature>
<reference evidence="6" key="3">
    <citation type="submission" date="2017-01" db="UniProtKB">
        <authorList>
            <consortium name="EnsemblFungi"/>
        </authorList>
    </citation>
    <scope>IDENTIFICATION</scope>
    <source>
        <strain evidence="6">PH-1 / ATCC MYA-4620 / FGSC 9075 / NRRL 31084</strain>
    </source>
</reference>
<feature type="transmembrane region" description="Helical" evidence="4">
    <location>
        <begin position="47"/>
        <end position="66"/>
    </location>
</feature>
<evidence type="ECO:0000256" key="1">
    <source>
        <dbReference type="ARBA" id="ARBA00004123"/>
    </source>
</evidence>
<dbReference type="InterPro" id="IPR013910">
    <property type="entry name" value="TF_PAP1"/>
</dbReference>
<feature type="compositionally biased region" description="Polar residues" evidence="3">
    <location>
        <begin position="171"/>
        <end position="195"/>
    </location>
</feature>
<accession>A0A098DF86</accession>
<accession>A0A0E0S0T7</accession>
<dbReference type="EnsemblFungi" id="CEF77112">
    <property type="protein sequence ID" value="CEF77112"/>
    <property type="gene ID" value="FGRRES_13313_M"/>
</dbReference>
<sequence length="428" mass="47163">MLRAHLSLTSYTRLPTYHLLSFPSCPVSSSSLNTIYLPAFLPGQKSYTTLPLFVVLLCSAILCYLNQEARSTLSFPERHWVANCPPSLIASISGFFVRLVYLFCFATVTISSPTIDSETITMDFTGQYNFTNPQPYHQFMPIPPLTPSHSHSAGSDDFNASPPVKNYDGLPTTQNDQFQSFDYTTAQGFNANPHQPASGFPGPPTPPGQNVFASQMQGHRQQGGSMRNGSPDEQSIARGGSEEDENLTPAQSRRKAQNRAAQRAFRERKERHVKDLEAKLAGLEAAQQQSSIENERLKRDLQKISTENEILRATSHTGHGSISPEPATGPLRFKPTDFYSNVLQNHTNKSPSHRIVTSDDGERLLAAGATWDFIISHDLFKKGLVDIADVSERLKNCARCDGQGPVFSERSITNAIEQSVASGTDDLL</sequence>
<dbReference type="InterPro" id="IPR050936">
    <property type="entry name" value="AP-1-like"/>
</dbReference>
<dbReference type="PANTHER" id="PTHR40621">
    <property type="entry name" value="TRANSCRIPTION FACTOR KAPC-RELATED"/>
    <property type="match status" value="1"/>
</dbReference>
<name>A0A098DF86_GIBZE</name>
<comment type="subcellular location">
    <subcellularLocation>
        <location evidence="1">Nucleus</location>
    </subcellularLocation>
</comment>
<dbReference type="GO" id="GO:0090575">
    <property type="term" value="C:RNA polymerase II transcription regulator complex"/>
    <property type="evidence" value="ECO:0007669"/>
    <property type="project" value="TreeGrafter"/>
</dbReference>
<dbReference type="SUPFAM" id="SSF57959">
    <property type="entry name" value="Leucine zipper domain"/>
    <property type="match status" value="1"/>
</dbReference>
<dbReference type="AlphaFoldDB" id="A0A098DF86"/>
<feature type="region of interest" description="Disordered" evidence="3">
    <location>
        <begin position="139"/>
        <end position="271"/>
    </location>
</feature>
<reference evidence="6" key="2">
    <citation type="journal article" date="2010" name="Nature">
        <title>Comparative genomics reveals mobile pathogenicity chromosomes in Fusarium.</title>
        <authorList>
            <person name="Ma L.J."/>
            <person name="van der Does H.C."/>
            <person name="Borkovich K.A."/>
            <person name="Coleman J.J."/>
            <person name="Daboussi M.J."/>
            <person name="Di Pietro A."/>
            <person name="Dufresne M."/>
            <person name="Freitag M."/>
            <person name="Grabherr M."/>
            <person name="Henrissat B."/>
            <person name="Houterman P.M."/>
            <person name="Kang S."/>
            <person name="Shim W.B."/>
            <person name="Woloshuk C."/>
            <person name="Xie X."/>
            <person name="Xu J.R."/>
            <person name="Antoniw J."/>
            <person name="Baker S.E."/>
            <person name="Bluhm B.H."/>
            <person name="Breakspear A."/>
            <person name="Brown D.W."/>
            <person name="Butchko R.A."/>
            <person name="Chapman S."/>
            <person name="Coulson R."/>
            <person name="Coutinho P.M."/>
            <person name="Danchin E.G."/>
            <person name="Diener A."/>
            <person name="Gale L.R."/>
            <person name="Gardiner D.M."/>
            <person name="Goff S."/>
            <person name="Hammond-Kosack K.E."/>
            <person name="Hilburn K."/>
            <person name="Hua-Van A."/>
            <person name="Jonkers W."/>
            <person name="Kazan K."/>
            <person name="Kodira C.D."/>
            <person name="Koehrsen M."/>
            <person name="Kumar L."/>
            <person name="Lee Y.H."/>
            <person name="Li L."/>
            <person name="Manners J.M."/>
            <person name="Miranda-Saavedra D."/>
            <person name="Mukherjee M."/>
            <person name="Park G."/>
            <person name="Park J."/>
            <person name="Park S.Y."/>
            <person name="Proctor R.H."/>
            <person name="Regev A."/>
            <person name="Ruiz-Roldan M.C."/>
            <person name="Sain D."/>
            <person name="Sakthikumar S."/>
            <person name="Sykes S."/>
            <person name="Schwartz D.C."/>
            <person name="Turgeon B.G."/>
            <person name="Wapinski I."/>
            <person name="Yoder O."/>
            <person name="Young S."/>
            <person name="Zeng Q."/>
            <person name="Zhou S."/>
            <person name="Galagan J."/>
            <person name="Cuomo C.A."/>
            <person name="Kistler H.C."/>
            <person name="Rep M."/>
        </authorList>
    </citation>
    <scope>GENOME REANNOTATION</scope>
    <source>
        <strain evidence="6">PH-1 / ATCC MYA-4620 / FGSC 9075 / NRRL 31084</strain>
    </source>
</reference>
<feature type="compositionally biased region" description="Polar residues" evidence="3">
    <location>
        <begin position="211"/>
        <end position="233"/>
    </location>
</feature>
<reference evidence="6" key="1">
    <citation type="journal article" date="2007" name="Science">
        <title>The Fusarium graminearum genome reveals a link between localized polymorphism and pathogen specialization.</title>
        <authorList>
            <person name="Cuomo C.A."/>
            <person name="Gueldener U."/>
            <person name="Xu J.-R."/>
            <person name="Trail F."/>
            <person name="Turgeon B.G."/>
            <person name="Di Pietro A."/>
            <person name="Walton J.D."/>
            <person name="Ma L.-J."/>
            <person name="Baker S.E."/>
            <person name="Rep M."/>
            <person name="Adam G."/>
            <person name="Antoniw J."/>
            <person name="Baldwin T."/>
            <person name="Calvo S.E."/>
            <person name="Chang Y.-L."/>
            <person name="DeCaprio D."/>
            <person name="Gale L.R."/>
            <person name="Gnerre S."/>
            <person name="Goswami R.S."/>
            <person name="Hammond-Kosack K."/>
            <person name="Harris L.J."/>
            <person name="Hilburn K."/>
            <person name="Kennell J.C."/>
            <person name="Kroken S."/>
            <person name="Magnuson J.K."/>
            <person name="Mannhaupt G."/>
            <person name="Mauceli E.W."/>
            <person name="Mewes H.-W."/>
            <person name="Mitterbauer R."/>
            <person name="Muehlbauer G."/>
            <person name="Muensterkoetter M."/>
            <person name="Nelson D."/>
            <person name="O'Donnell K."/>
            <person name="Ouellet T."/>
            <person name="Qi W."/>
            <person name="Quesneville H."/>
            <person name="Roncero M.I.G."/>
            <person name="Seong K.-Y."/>
            <person name="Tetko I.V."/>
            <person name="Urban M."/>
            <person name="Waalwijk C."/>
            <person name="Ward T.J."/>
            <person name="Yao J."/>
            <person name="Birren B.W."/>
            <person name="Kistler H.C."/>
        </authorList>
    </citation>
    <scope>NUCLEOTIDE SEQUENCE [LARGE SCALE GENOMIC DNA]</scope>
    <source>
        <strain evidence="6">PH-1 / ATCC MYA-4620 / FGSC 9075 / NRRL 31084</strain>
    </source>
</reference>
<dbReference type="InterPro" id="IPR046347">
    <property type="entry name" value="bZIP_sf"/>
</dbReference>
<keyword evidence="2" id="KW-0539">Nucleus</keyword>
<organism evidence="6">
    <name type="scientific">Gibberella zeae (strain ATCC MYA-4620 / CBS 123657 / FGSC 9075 / NRRL 31084 / PH-1)</name>
    <name type="common">Wheat head blight fungus</name>
    <name type="synonym">Fusarium graminearum</name>
    <dbReference type="NCBI Taxonomy" id="229533"/>
    <lineage>
        <taxon>Eukaryota</taxon>
        <taxon>Fungi</taxon>
        <taxon>Dikarya</taxon>
        <taxon>Ascomycota</taxon>
        <taxon>Pezizomycotina</taxon>
        <taxon>Sordariomycetes</taxon>
        <taxon>Hypocreomycetidae</taxon>
        <taxon>Hypocreales</taxon>
        <taxon>Nectriaceae</taxon>
        <taxon>Fusarium</taxon>
    </lineage>
</organism>
<keyword evidence="4" id="KW-0812">Transmembrane</keyword>
<evidence type="ECO:0000256" key="2">
    <source>
        <dbReference type="ARBA" id="ARBA00023242"/>
    </source>
</evidence>
<dbReference type="Pfam" id="PF00170">
    <property type="entry name" value="bZIP_1"/>
    <property type="match status" value="1"/>
</dbReference>
<dbReference type="CDD" id="cd14688">
    <property type="entry name" value="bZIP_YAP"/>
    <property type="match status" value="1"/>
</dbReference>
<evidence type="ECO:0000256" key="3">
    <source>
        <dbReference type="SAM" id="MobiDB-lite"/>
    </source>
</evidence>
<dbReference type="GO" id="GO:0000976">
    <property type="term" value="F:transcription cis-regulatory region binding"/>
    <property type="evidence" value="ECO:0007669"/>
    <property type="project" value="InterPro"/>
</dbReference>
<keyword evidence="4" id="KW-0472">Membrane</keyword>
<dbReference type="Gene3D" id="1.20.5.170">
    <property type="match status" value="1"/>
</dbReference>
<dbReference type="PROSITE" id="PS00036">
    <property type="entry name" value="BZIP_BASIC"/>
    <property type="match status" value="1"/>
</dbReference>
<evidence type="ECO:0000259" key="5">
    <source>
        <dbReference type="PROSITE" id="PS50217"/>
    </source>
</evidence>
<proteinExistence type="predicted"/>
<dbReference type="PROSITE" id="PS50217">
    <property type="entry name" value="BZIP"/>
    <property type="match status" value="1"/>
</dbReference>
<dbReference type="EMBL" id="HG970333">
    <property type="status" value="NOT_ANNOTATED_CDS"/>
    <property type="molecule type" value="Genomic_DNA"/>
</dbReference>
<dbReference type="PANTHER" id="PTHR40621:SF8">
    <property type="entry name" value="AP-1-LIKE TRANSCRIPTION FACTOR YAP3"/>
    <property type="match status" value="1"/>
</dbReference>
<feature type="domain" description="BZIP" evidence="5">
    <location>
        <begin position="248"/>
        <end position="311"/>
    </location>
</feature>
<dbReference type="Gene3D" id="1.10.238.100">
    <property type="entry name" value="YAP1 redox domain. Chain B"/>
    <property type="match status" value="1"/>
</dbReference>
<keyword evidence="4" id="KW-1133">Transmembrane helix</keyword>
<dbReference type="GO" id="GO:0001228">
    <property type="term" value="F:DNA-binding transcription activator activity, RNA polymerase II-specific"/>
    <property type="evidence" value="ECO:0007669"/>
    <property type="project" value="TreeGrafter"/>
</dbReference>
<protein>
    <recommendedName>
        <fullName evidence="5">BZIP domain-containing protein</fullName>
    </recommendedName>
</protein>
<dbReference type="Pfam" id="PF08601">
    <property type="entry name" value="PAP1"/>
    <property type="match status" value="1"/>
</dbReference>